<evidence type="ECO:0000256" key="2">
    <source>
        <dbReference type="ARBA" id="ARBA00023242"/>
    </source>
</evidence>
<dbReference type="Proteomes" id="UP000320333">
    <property type="component" value="Unassembled WGS sequence"/>
</dbReference>
<dbReference type="STRING" id="246404.A0A507FMW8"/>
<keyword evidence="2" id="KW-0539">Nucleus</keyword>
<feature type="compositionally biased region" description="Polar residues" evidence="4">
    <location>
        <begin position="49"/>
        <end position="62"/>
    </location>
</feature>
<feature type="compositionally biased region" description="Polar residues" evidence="4">
    <location>
        <begin position="76"/>
        <end position="95"/>
    </location>
</feature>
<dbReference type="AlphaFoldDB" id="A0A507FMW8"/>
<keyword evidence="3" id="KW-0694">RNA-binding</keyword>
<dbReference type="SUPFAM" id="SSF54928">
    <property type="entry name" value="RNA-binding domain, RBD"/>
    <property type="match status" value="2"/>
</dbReference>
<evidence type="ECO:0000256" key="3">
    <source>
        <dbReference type="PROSITE-ProRule" id="PRU00176"/>
    </source>
</evidence>
<dbReference type="OrthoDB" id="410044at2759"/>
<dbReference type="Pfam" id="PF00076">
    <property type="entry name" value="RRM_1"/>
    <property type="match status" value="3"/>
</dbReference>
<evidence type="ECO:0000256" key="4">
    <source>
        <dbReference type="SAM" id="MobiDB-lite"/>
    </source>
</evidence>
<dbReference type="InterPro" id="IPR012677">
    <property type="entry name" value="Nucleotide-bd_a/b_plait_sf"/>
</dbReference>
<dbReference type="GO" id="GO:0003729">
    <property type="term" value="F:mRNA binding"/>
    <property type="evidence" value="ECO:0007669"/>
    <property type="project" value="TreeGrafter"/>
</dbReference>
<comment type="caution">
    <text evidence="6">The sequence shown here is derived from an EMBL/GenBank/DDBJ whole genome shotgun (WGS) entry which is preliminary data.</text>
</comment>
<evidence type="ECO:0000256" key="1">
    <source>
        <dbReference type="ARBA" id="ARBA00004123"/>
    </source>
</evidence>
<evidence type="ECO:0000259" key="5">
    <source>
        <dbReference type="PROSITE" id="PS50102"/>
    </source>
</evidence>
<dbReference type="PROSITE" id="PS50102">
    <property type="entry name" value="RRM"/>
    <property type="match status" value="2"/>
</dbReference>
<feature type="domain" description="RRM" evidence="5">
    <location>
        <begin position="149"/>
        <end position="228"/>
    </location>
</feature>
<evidence type="ECO:0000313" key="6">
    <source>
        <dbReference type="EMBL" id="TPX77674.1"/>
    </source>
</evidence>
<dbReference type="InterPro" id="IPR051183">
    <property type="entry name" value="U1_U11-U12_snRNP_70-35kDa"/>
</dbReference>
<comment type="subcellular location">
    <subcellularLocation>
        <location evidence="1">Nucleus</location>
    </subcellularLocation>
</comment>
<accession>A0A507FMW8</accession>
<organism evidence="6 7">
    <name type="scientific">Chytriomyces confervae</name>
    <dbReference type="NCBI Taxonomy" id="246404"/>
    <lineage>
        <taxon>Eukaryota</taxon>
        <taxon>Fungi</taxon>
        <taxon>Fungi incertae sedis</taxon>
        <taxon>Chytridiomycota</taxon>
        <taxon>Chytridiomycota incertae sedis</taxon>
        <taxon>Chytridiomycetes</taxon>
        <taxon>Chytridiales</taxon>
        <taxon>Chytriomycetaceae</taxon>
        <taxon>Chytriomyces</taxon>
    </lineage>
</organism>
<name>A0A507FMW8_9FUNG</name>
<dbReference type="GO" id="GO:0000398">
    <property type="term" value="P:mRNA splicing, via spliceosome"/>
    <property type="evidence" value="ECO:0007669"/>
    <property type="project" value="TreeGrafter"/>
</dbReference>
<proteinExistence type="predicted"/>
<feature type="region of interest" description="Disordered" evidence="4">
    <location>
        <begin position="37"/>
        <end position="129"/>
    </location>
</feature>
<feature type="compositionally biased region" description="Polar residues" evidence="4">
    <location>
        <begin position="120"/>
        <end position="129"/>
    </location>
</feature>
<evidence type="ECO:0000313" key="7">
    <source>
        <dbReference type="Proteomes" id="UP000320333"/>
    </source>
</evidence>
<keyword evidence="7" id="KW-1185">Reference proteome</keyword>
<dbReference type="SMART" id="SM00360">
    <property type="entry name" value="RRM"/>
    <property type="match status" value="3"/>
</dbReference>
<protein>
    <recommendedName>
        <fullName evidence="5">RRM domain-containing protein</fullName>
    </recommendedName>
</protein>
<dbReference type="Gene3D" id="3.30.70.330">
    <property type="match status" value="3"/>
</dbReference>
<sequence>MCRMRRSFDAYKTRSPAVLPLQLDLYFSMSSSLPTQLKGESSHKFANPPHSQSMPASPNVHPSGSLLMNRFPARGRSNSDSQNTRTASNLNTFDTDSVYDDNLDQLNPTQPVEADVASASADQTPSGNPFQESEYVASAGPVPSKMPQACVFVANLVSSKNEDELFQSVSTHFSKWGEISEIKLDRDVSNRPYAFVQFSKISDAKLALAQSQSSILDGRPIRVEPAKVIRTLRIKFSPSLDANILENELATFGHIEDFSVLRYRDTQESKGVAYVKYFSRADAIQAFLAIRKRPKWAIEWVKNQDRQTELDKSSIFVGKLNEETVTEELLRVKFERYGEIERIQLFTPPNSRQPFAFIRYMNDNDAELAIDECHGSRWLDRIIKVQYREVNSVTNNSRQNLLPPPHLSGNVFAPNNNVNMASGGFILNQEAFSPLNHMQQQQHHHQSHHQHQMSASFSNHLLNPAAEPFYFHHQDQHHHHHGFPVLVTPPPQYQPSWPHHYPPASASQHHQAFFTMPPPQENSYPAMGNSSFLSNVSNEAGTGGSGSHHFQAVSFVTRPGSAAGRYEYQIPPGWQVVVVPPESYQGGHN</sequence>
<dbReference type="PANTHER" id="PTHR13952">
    <property type="entry name" value="U1 SMALL NUCLEAR RIBONUCLEOPROTEIN 70 KD"/>
    <property type="match status" value="1"/>
</dbReference>
<dbReference type="InterPro" id="IPR000504">
    <property type="entry name" value="RRM_dom"/>
</dbReference>
<dbReference type="GO" id="GO:0071011">
    <property type="term" value="C:precatalytic spliceosome"/>
    <property type="evidence" value="ECO:0007669"/>
    <property type="project" value="TreeGrafter"/>
</dbReference>
<dbReference type="EMBL" id="QEAP01000016">
    <property type="protein sequence ID" value="TPX77674.1"/>
    <property type="molecule type" value="Genomic_DNA"/>
</dbReference>
<dbReference type="InterPro" id="IPR035979">
    <property type="entry name" value="RBD_domain_sf"/>
</dbReference>
<gene>
    <name evidence="6" type="ORF">CcCBS67573_g01031</name>
</gene>
<dbReference type="GO" id="GO:0017069">
    <property type="term" value="F:snRNA binding"/>
    <property type="evidence" value="ECO:0007669"/>
    <property type="project" value="TreeGrafter"/>
</dbReference>
<feature type="domain" description="RRM" evidence="5">
    <location>
        <begin position="313"/>
        <end position="390"/>
    </location>
</feature>
<reference evidence="6 7" key="1">
    <citation type="journal article" date="2019" name="Sci. Rep.">
        <title>Comparative genomics of chytrid fungi reveal insights into the obligate biotrophic and pathogenic lifestyle of Synchytrium endobioticum.</title>
        <authorList>
            <person name="van de Vossenberg B.T.L.H."/>
            <person name="Warris S."/>
            <person name="Nguyen H.D.T."/>
            <person name="van Gent-Pelzer M.P.E."/>
            <person name="Joly D.L."/>
            <person name="van de Geest H.C."/>
            <person name="Bonants P.J.M."/>
            <person name="Smith D.S."/>
            <person name="Levesque C.A."/>
            <person name="van der Lee T.A.J."/>
        </authorList>
    </citation>
    <scope>NUCLEOTIDE SEQUENCE [LARGE SCALE GENOMIC DNA]</scope>
    <source>
        <strain evidence="6 7">CBS 675.73</strain>
    </source>
</reference>